<dbReference type="PANTHER" id="PTHR20900:SF0">
    <property type="entry name" value="NADH DEHYDROGENASE [UBIQUINONE] 1 BETA SUBCOMPLEX SUBUNIT 7"/>
    <property type="match status" value="1"/>
</dbReference>
<dbReference type="Proteomes" id="UP000828390">
    <property type="component" value="Unassembled WGS sequence"/>
</dbReference>
<keyword evidence="11" id="KW-0472">Membrane</keyword>
<evidence type="ECO:0000256" key="10">
    <source>
        <dbReference type="ARBA" id="ARBA00023128"/>
    </source>
</evidence>
<evidence type="ECO:0000256" key="1">
    <source>
        <dbReference type="ARBA" id="ARBA00003195"/>
    </source>
</evidence>
<evidence type="ECO:0000313" key="13">
    <source>
        <dbReference type="EMBL" id="KAH3694886.1"/>
    </source>
</evidence>
<dbReference type="AlphaFoldDB" id="A0A9D3Y9U3"/>
<keyword evidence="9" id="KW-0249">Electron transport</keyword>
<evidence type="ECO:0000256" key="11">
    <source>
        <dbReference type="ARBA" id="ARBA00023136"/>
    </source>
</evidence>
<keyword evidence="10" id="KW-0496">Mitochondrion</keyword>
<evidence type="ECO:0000313" key="14">
    <source>
        <dbReference type="EMBL" id="KAH3695023.1"/>
    </source>
</evidence>
<gene>
    <name evidence="13" type="ORF">DPMN_082328</name>
    <name evidence="14" type="ORF">DPMN_082471</name>
</gene>
<sequence length="143" mass="17155">MGIAYAKFQEMWPDPRQKMPSQLEVDFRNGPTFDPMLGFPNGRKEREMPLTHDEMVDARLPFENRDYCAHKYVHYLQCMTESGFFAKLAGKCDHDQHEYNDCMKEDTILRWKEWERERRLLERRKRRIAKGLEPDPSLQTQTA</sequence>
<evidence type="ECO:0000313" key="15">
    <source>
        <dbReference type="Proteomes" id="UP000828390"/>
    </source>
</evidence>
<reference evidence="13" key="1">
    <citation type="journal article" date="2019" name="bioRxiv">
        <title>The Genome of the Zebra Mussel, Dreissena polymorpha: A Resource for Invasive Species Research.</title>
        <authorList>
            <person name="McCartney M.A."/>
            <person name="Auch B."/>
            <person name="Kono T."/>
            <person name="Mallez S."/>
            <person name="Zhang Y."/>
            <person name="Obille A."/>
            <person name="Becker A."/>
            <person name="Abrahante J.E."/>
            <person name="Garbe J."/>
            <person name="Badalamenti J.P."/>
            <person name="Herman A."/>
            <person name="Mangelson H."/>
            <person name="Liachko I."/>
            <person name="Sullivan S."/>
            <person name="Sone E.D."/>
            <person name="Koren S."/>
            <person name="Silverstein K.A.T."/>
            <person name="Beckman K.B."/>
            <person name="Gohl D.M."/>
        </authorList>
    </citation>
    <scope>NUCLEOTIDE SEQUENCE</scope>
    <source>
        <strain evidence="13">Duluth1</strain>
        <tissue evidence="13">Whole animal</tissue>
    </source>
</reference>
<dbReference type="GO" id="GO:0005743">
    <property type="term" value="C:mitochondrial inner membrane"/>
    <property type="evidence" value="ECO:0007669"/>
    <property type="project" value="UniProtKB-SubCell"/>
</dbReference>
<evidence type="ECO:0000256" key="6">
    <source>
        <dbReference type="ARBA" id="ARBA00022448"/>
    </source>
</evidence>
<name>A0A9D3Y9U3_DREPO</name>
<dbReference type="Pfam" id="PF05676">
    <property type="entry name" value="NDUF_B7"/>
    <property type="match status" value="1"/>
</dbReference>
<evidence type="ECO:0000256" key="2">
    <source>
        <dbReference type="ARBA" id="ARBA00004569"/>
    </source>
</evidence>
<dbReference type="GO" id="GO:0005758">
    <property type="term" value="C:mitochondrial intermembrane space"/>
    <property type="evidence" value="ECO:0007669"/>
    <property type="project" value="UniProtKB-SubCell"/>
</dbReference>
<dbReference type="EMBL" id="JAIWYP010000016">
    <property type="protein sequence ID" value="KAH3695023.1"/>
    <property type="molecule type" value="Genomic_DNA"/>
</dbReference>
<organism evidence="13 15">
    <name type="scientific">Dreissena polymorpha</name>
    <name type="common">Zebra mussel</name>
    <name type="synonym">Mytilus polymorpha</name>
    <dbReference type="NCBI Taxonomy" id="45954"/>
    <lineage>
        <taxon>Eukaryota</taxon>
        <taxon>Metazoa</taxon>
        <taxon>Spiralia</taxon>
        <taxon>Lophotrochozoa</taxon>
        <taxon>Mollusca</taxon>
        <taxon>Bivalvia</taxon>
        <taxon>Autobranchia</taxon>
        <taxon>Heteroconchia</taxon>
        <taxon>Euheterodonta</taxon>
        <taxon>Imparidentia</taxon>
        <taxon>Neoheterodontei</taxon>
        <taxon>Myida</taxon>
        <taxon>Dreissenoidea</taxon>
        <taxon>Dreissenidae</taxon>
        <taxon>Dreissena</taxon>
    </lineage>
</organism>
<keyword evidence="6" id="KW-0813">Transport</keyword>
<evidence type="ECO:0000256" key="9">
    <source>
        <dbReference type="ARBA" id="ARBA00022982"/>
    </source>
</evidence>
<evidence type="ECO:0000256" key="7">
    <source>
        <dbReference type="ARBA" id="ARBA00022660"/>
    </source>
</evidence>
<comment type="function">
    <text evidence="1">Accessory subunit of the mitochondrial membrane respiratory chain NADH dehydrogenase (Complex I), that is believed not to be involved in catalysis. Complex I functions in the transfer of electrons from NADH to the respiratory chain. The immediate electron acceptor for the enzyme is believed to be ubiquinone.</text>
</comment>
<comment type="subcellular location">
    <subcellularLocation>
        <location evidence="3">Mitochondrion inner membrane</location>
        <topology evidence="3">Peripheral membrane protein</topology>
    </subcellularLocation>
    <subcellularLocation>
        <location evidence="2">Mitochondrion intermembrane space</location>
    </subcellularLocation>
</comment>
<evidence type="ECO:0000256" key="4">
    <source>
        <dbReference type="ARBA" id="ARBA00008006"/>
    </source>
</evidence>
<dbReference type="PANTHER" id="PTHR20900">
    <property type="entry name" value="NADH:UBIQUINONE OXIDOREDUCTASE B18-LIKE SUBUNIT"/>
    <property type="match status" value="1"/>
</dbReference>
<comment type="caution">
    <text evidence="13">The sequence shown here is derived from an EMBL/GenBank/DDBJ whole genome shotgun (WGS) entry which is preliminary data.</text>
</comment>
<protein>
    <recommendedName>
        <fullName evidence="5">NADH dehydrogenase [ubiquinone] 1 beta subcomplex subunit 7</fullName>
    </recommendedName>
</protein>
<comment type="similarity">
    <text evidence="4">Belongs to the complex I NDUFB7 subunit family.</text>
</comment>
<evidence type="ECO:0000256" key="12">
    <source>
        <dbReference type="ARBA" id="ARBA00023157"/>
    </source>
</evidence>
<keyword evidence="8" id="KW-0999">Mitochondrion inner membrane</keyword>
<dbReference type="InterPro" id="IPR008698">
    <property type="entry name" value="NDUB7"/>
</dbReference>
<proteinExistence type="inferred from homology"/>
<dbReference type="EMBL" id="JAIWYP010000016">
    <property type="protein sequence ID" value="KAH3694886.1"/>
    <property type="molecule type" value="Genomic_DNA"/>
</dbReference>
<dbReference type="OrthoDB" id="268414at2759"/>
<evidence type="ECO:0000256" key="8">
    <source>
        <dbReference type="ARBA" id="ARBA00022792"/>
    </source>
</evidence>
<evidence type="ECO:0000256" key="3">
    <source>
        <dbReference type="ARBA" id="ARBA00004637"/>
    </source>
</evidence>
<evidence type="ECO:0000256" key="5">
    <source>
        <dbReference type="ARBA" id="ARBA00018677"/>
    </source>
</evidence>
<reference evidence="13" key="2">
    <citation type="submission" date="2020-11" db="EMBL/GenBank/DDBJ databases">
        <authorList>
            <person name="McCartney M.A."/>
            <person name="Auch B."/>
            <person name="Kono T."/>
            <person name="Mallez S."/>
            <person name="Becker A."/>
            <person name="Gohl D.M."/>
            <person name="Silverstein K.A.T."/>
            <person name="Koren S."/>
            <person name="Bechman K.B."/>
            <person name="Herman A."/>
            <person name="Abrahante J.E."/>
            <person name="Garbe J."/>
        </authorList>
    </citation>
    <scope>NUCLEOTIDE SEQUENCE</scope>
    <source>
        <strain evidence="13">Duluth1</strain>
        <tissue evidence="13">Whole animal</tissue>
    </source>
</reference>
<keyword evidence="12" id="KW-1015">Disulfide bond</keyword>
<keyword evidence="7" id="KW-0679">Respiratory chain</keyword>
<accession>A0A9D3Y9U3</accession>
<keyword evidence="15" id="KW-1185">Reference proteome</keyword>